<dbReference type="InterPro" id="IPR012495">
    <property type="entry name" value="TadE-like_dom"/>
</dbReference>
<reference evidence="4" key="1">
    <citation type="journal article" date="2019" name="Int. J. Syst. Evol. Microbiol.">
        <title>The Global Catalogue of Microorganisms (GCM) 10K type strain sequencing project: providing services to taxonomists for standard genome sequencing and annotation.</title>
        <authorList>
            <consortium name="The Broad Institute Genomics Platform"/>
            <consortium name="The Broad Institute Genome Sequencing Center for Infectious Disease"/>
            <person name="Wu L."/>
            <person name="Ma J."/>
        </authorList>
    </citation>
    <scope>NUCLEOTIDE SEQUENCE [LARGE SCALE GENOMIC DNA]</scope>
    <source>
        <strain evidence="4">NBRC 112416</strain>
    </source>
</reference>
<keyword evidence="1" id="KW-1133">Transmembrane helix</keyword>
<evidence type="ECO:0000313" key="4">
    <source>
        <dbReference type="Proteomes" id="UP001156691"/>
    </source>
</evidence>
<keyword evidence="4" id="KW-1185">Reference proteome</keyword>
<keyword evidence="1" id="KW-0472">Membrane</keyword>
<proteinExistence type="predicted"/>
<accession>A0ABQ5W044</accession>
<dbReference type="Pfam" id="PF07811">
    <property type="entry name" value="TadE"/>
    <property type="match status" value="1"/>
</dbReference>
<protein>
    <submittedName>
        <fullName evidence="3">Pilus assembly protein TadG</fullName>
    </submittedName>
</protein>
<evidence type="ECO:0000256" key="1">
    <source>
        <dbReference type="SAM" id="Phobius"/>
    </source>
</evidence>
<feature type="transmembrane region" description="Helical" evidence="1">
    <location>
        <begin position="30"/>
        <end position="52"/>
    </location>
</feature>
<evidence type="ECO:0000259" key="2">
    <source>
        <dbReference type="Pfam" id="PF07811"/>
    </source>
</evidence>
<name>A0ABQ5W044_9HYPH</name>
<organism evidence="3 4">
    <name type="scientific">Devosia nitrariae</name>
    <dbReference type="NCBI Taxonomy" id="2071872"/>
    <lineage>
        <taxon>Bacteria</taxon>
        <taxon>Pseudomonadati</taxon>
        <taxon>Pseudomonadota</taxon>
        <taxon>Alphaproteobacteria</taxon>
        <taxon>Hyphomicrobiales</taxon>
        <taxon>Devosiaceae</taxon>
        <taxon>Devosia</taxon>
    </lineage>
</organism>
<keyword evidence="1" id="KW-0812">Transmembrane</keyword>
<sequence length="187" mass="20449">MLLPRTLLRAGRRRRGHFVHDERGATIVEFALLSVPFFAIIGAILETAMIFLASEVLDAAVHDANRLILTGQAQVSGFDAEDFRASICDHTFGFFGDCSGIHVRVTPVTSFASASAVPPVDITCTETCDWTAPQVFTPGQGSSVMMVQAYYKWPTLLNFANFTFANLGDNTRLLAAVRVFRNEPFSG</sequence>
<feature type="domain" description="TadE-like" evidence="2">
    <location>
        <begin position="24"/>
        <end position="64"/>
    </location>
</feature>
<evidence type="ECO:0000313" key="3">
    <source>
        <dbReference type="EMBL" id="GLQ53265.1"/>
    </source>
</evidence>
<comment type="caution">
    <text evidence="3">The sequence shown here is derived from an EMBL/GenBank/DDBJ whole genome shotgun (WGS) entry which is preliminary data.</text>
</comment>
<gene>
    <name evidence="3" type="primary">tadG1</name>
    <name evidence="3" type="ORF">GCM10010862_05230</name>
</gene>
<dbReference type="EMBL" id="BSNS01000002">
    <property type="protein sequence ID" value="GLQ53265.1"/>
    <property type="molecule type" value="Genomic_DNA"/>
</dbReference>
<dbReference type="Proteomes" id="UP001156691">
    <property type="component" value="Unassembled WGS sequence"/>
</dbReference>